<organism evidence="2 3">
    <name type="scientific">Dictyobacter halimunensis</name>
    <dbReference type="NCBI Taxonomy" id="3026934"/>
    <lineage>
        <taxon>Bacteria</taxon>
        <taxon>Bacillati</taxon>
        <taxon>Chloroflexota</taxon>
        <taxon>Ktedonobacteria</taxon>
        <taxon>Ktedonobacterales</taxon>
        <taxon>Dictyobacteraceae</taxon>
        <taxon>Dictyobacter</taxon>
    </lineage>
</organism>
<dbReference type="EMBL" id="BSRI01000002">
    <property type="protein sequence ID" value="GLV59431.1"/>
    <property type="molecule type" value="Genomic_DNA"/>
</dbReference>
<evidence type="ECO:0000313" key="3">
    <source>
        <dbReference type="Proteomes" id="UP001344906"/>
    </source>
</evidence>
<keyword evidence="3" id="KW-1185">Reference proteome</keyword>
<protein>
    <recommendedName>
        <fullName evidence="1">DUF58 domain-containing protein</fullName>
    </recommendedName>
</protein>
<sequence>MADTEKARFPLDASVLQRLDNISLLTRRPMATGRQGRRRSPLAGSSMEFADYRRYSPGDDFRRIDWRAFARLERLFLRVFEAEENITVTILLDCSDSMYHGTPEKAGLGMAVAAALAYIALKCEDSVILGALTDRLVSYRRISGGKNAIWSVGEFLQKLPRSGTTDLNRALYDIGRVVTTPGLTIVISDFLTSQGYQTGVRAVRQLRQEVALLQILSPDELDPQIQGDWRLRDSEGTQSVEVSASSHILQAYRDRLARFTEELAAFAHTYMGTYTLIASDTDIVDVVQRLLRQVELVR</sequence>
<gene>
    <name evidence="2" type="ORF">KDH_62580</name>
</gene>
<dbReference type="Proteomes" id="UP001344906">
    <property type="component" value="Unassembled WGS sequence"/>
</dbReference>
<evidence type="ECO:0000313" key="2">
    <source>
        <dbReference type="EMBL" id="GLV59431.1"/>
    </source>
</evidence>
<comment type="caution">
    <text evidence="2">The sequence shown here is derived from an EMBL/GenBank/DDBJ whole genome shotgun (WGS) entry which is preliminary data.</text>
</comment>
<name>A0ABQ6FYT2_9CHLR</name>
<dbReference type="Pfam" id="PF01882">
    <property type="entry name" value="DUF58"/>
    <property type="match status" value="1"/>
</dbReference>
<dbReference type="Gene3D" id="3.40.50.410">
    <property type="entry name" value="von Willebrand factor, type A domain"/>
    <property type="match status" value="1"/>
</dbReference>
<dbReference type="SUPFAM" id="SSF53300">
    <property type="entry name" value="vWA-like"/>
    <property type="match status" value="1"/>
</dbReference>
<dbReference type="PANTHER" id="PTHR33608:SF7">
    <property type="entry name" value="DUF58 DOMAIN-CONTAINING PROTEIN"/>
    <property type="match status" value="1"/>
</dbReference>
<dbReference type="InterPro" id="IPR036465">
    <property type="entry name" value="vWFA_dom_sf"/>
</dbReference>
<proteinExistence type="predicted"/>
<dbReference type="RefSeq" id="WP_338256068.1">
    <property type="nucleotide sequence ID" value="NZ_BSRI01000002.1"/>
</dbReference>
<feature type="domain" description="DUF58" evidence="1">
    <location>
        <begin position="51"/>
        <end position="255"/>
    </location>
</feature>
<evidence type="ECO:0000259" key="1">
    <source>
        <dbReference type="Pfam" id="PF01882"/>
    </source>
</evidence>
<reference evidence="2 3" key="1">
    <citation type="submission" date="2023-02" db="EMBL/GenBank/DDBJ databases">
        <title>Dictyobacter halimunensis sp. nov., a new member of the class Ktedonobacteria from forest soil in a geothermal area.</title>
        <authorList>
            <person name="Rachmania M.K."/>
            <person name="Ningsih F."/>
            <person name="Sakai Y."/>
            <person name="Yabe S."/>
            <person name="Yokota A."/>
            <person name="Sjamsuridzal W."/>
        </authorList>
    </citation>
    <scope>NUCLEOTIDE SEQUENCE [LARGE SCALE GENOMIC DNA]</scope>
    <source>
        <strain evidence="2 3">S3.2.2.5</strain>
    </source>
</reference>
<dbReference type="InterPro" id="IPR002881">
    <property type="entry name" value="DUF58"/>
</dbReference>
<accession>A0ABQ6FYT2</accession>
<dbReference type="PANTHER" id="PTHR33608">
    <property type="entry name" value="BLL2464 PROTEIN"/>
    <property type="match status" value="1"/>
</dbReference>